<dbReference type="InterPro" id="IPR036736">
    <property type="entry name" value="ACP-like_sf"/>
</dbReference>
<dbReference type="EMBL" id="SOCP01000040">
    <property type="protein sequence ID" value="TDV34268.1"/>
    <property type="molecule type" value="Genomic_DNA"/>
</dbReference>
<keyword evidence="5" id="KW-0045">Antibiotic biosynthesis</keyword>
<dbReference type="GO" id="GO:0031177">
    <property type="term" value="F:phosphopantetheine binding"/>
    <property type="evidence" value="ECO:0007669"/>
    <property type="project" value="InterPro"/>
</dbReference>
<evidence type="ECO:0000256" key="4">
    <source>
        <dbReference type="ARBA" id="ARBA00022737"/>
    </source>
</evidence>
<dbReference type="Gene3D" id="3.40.50.980">
    <property type="match status" value="6"/>
</dbReference>
<keyword evidence="4" id="KW-0677">Repeat</keyword>
<comment type="caution">
    <text evidence="7">The sequence shown here is derived from an EMBL/GenBank/DDBJ whole genome shotgun (WGS) entry which is preliminary data.</text>
</comment>
<dbReference type="Gene3D" id="3.30.300.30">
    <property type="match status" value="5"/>
</dbReference>
<dbReference type="GO" id="GO:0043041">
    <property type="term" value="P:amino acid activation for nonribosomal peptide biosynthetic process"/>
    <property type="evidence" value="ECO:0007669"/>
    <property type="project" value="TreeGrafter"/>
</dbReference>
<dbReference type="SUPFAM" id="SSF47336">
    <property type="entry name" value="ACP-like"/>
    <property type="match status" value="5"/>
</dbReference>
<keyword evidence="2" id="KW-0596">Phosphopantetheine</keyword>
<evidence type="ECO:0000256" key="3">
    <source>
        <dbReference type="ARBA" id="ARBA00022553"/>
    </source>
</evidence>
<evidence type="ECO:0000259" key="6">
    <source>
        <dbReference type="PROSITE" id="PS50075"/>
    </source>
</evidence>
<feature type="domain" description="Carrier" evidence="6">
    <location>
        <begin position="2433"/>
        <end position="2508"/>
    </location>
</feature>
<name>A0A4R7UNE2_9PSEU</name>
<dbReference type="InterPro" id="IPR020806">
    <property type="entry name" value="PKS_PP-bd"/>
</dbReference>
<dbReference type="PROSITE" id="PS50075">
    <property type="entry name" value="CARRIER"/>
    <property type="match status" value="5"/>
</dbReference>
<dbReference type="Pfam" id="PF00550">
    <property type="entry name" value="PP-binding"/>
    <property type="match status" value="5"/>
</dbReference>
<dbReference type="InterPro" id="IPR025110">
    <property type="entry name" value="AMP-bd_C"/>
</dbReference>
<dbReference type="GO" id="GO:0008610">
    <property type="term" value="P:lipid biosynthetic process"/>
    <property type="evidence" value="ECO:0007669"/>
    <property type="project" value="UniProtKB-ARBA"/>
</dbReference>
<dbReference type="PROSITE" id="PS00455">
    <property type="entry name" value="AMP_BINDING"/>
    <property type="match status" value="4"/>
</dbReference>
<dbReference type="InterPro" id="IPR045851">
    <property type="entry name" value="AMP-bd_C_sf"/>
</dbReference>
<dbReference type="NCBIfam" id="TIGR01720">
    <property type="entry name" value="NRPS-para261"/>
    <property type="match status" value="1"/>
</dbReference>
<feature type="domain" description="Carrier" evidence="6">
    <location>
        <begin position="1385"/>
        <end position="1460"/>
    </location>
</feature>
<dbReference type="CDD" id="cd19534">
    <property type="entry name" value="E_NRPS"/>
    <property type="match status" value="1"/>
</dbReference>
<dbReference type="NCBIfam" id="NF003417">
    <property type="entry name" value="PRK04813.1"/>
    <property type="match status" value="5"/>
</dbReference>
<dbReference type="InterPro" id="IPR000873">
    <property type="entry name" value="AMP-dep_synth/lig_dom"/>
</dbReference>
<sequence length="5095" mass="543356">GRPKGVVVEHRSLTNYVVRCATAYPSLRGATLLHASISFDAIVTGLYGALTSGGLVHVAAFDDTLAERARRDGVSYTFVKMTPAHLSFAMDALPEDFGPSVQLMVGGAAAGRTELERWRASHPGVSIVNHYGPTEVTVGCTDYPVPEDGLADGPVPIGKPMTNIRAFVLDGRLRPVPPGVAGELYFAGLGVARGYLGRSGLTADRFVACPFGSGERMYRTGDVARWREDGNLEFLGRADDQVKIRGFRVEPAEIQVVLAGHDHVAQAVVTVRAEAHGDPRLVAYAVAASTTPAALREYLRERLPDYMVPAAVVLLGSLPLTPNGKVDHSALPAPDFTTTAGVAAPRKPHEELLCGLFAEVLGLARVGIEDSFFDLGGHSLLATRLVSRVRAVLGVELSVRAVFESGTAAALARLTERATGVARPALTPVTRPERVPLSFAQQRLWFLHQLEGADPAYNVPIVLRMTGDLDTAALRAALADVVARHEPLRTVLTEVDGEPVQTILAPDVDVPLPVTEVDGANVAEAVWRPFDLAGELPLRASLSRDGNEWVFALVLHHIASDGWSMAPLLRDLSRAYAARVACAAPDWSPLPVQYADYAVWQRELLGSLDDPGSAVARQVEFWSHRLAGLPEQVSLPGDRPRPAVASHRGAVLAFEIDPVVHGRVVAAARAAGASVFMVLQAALAGLLTRMGAGTDIPIGSPVAGRMDEALDELVGFFVNTLVLRADTGGDPSFAELLGRVRETALSAYANQDVPFERLVDVLNPHRSLAHHPLFQVMLVLQNNVEASLELPGLTVTRERVTGRSTRFDLTFALRERRDEHDGPTGMTGRVEYSTDLYDRSTIESLVARWLRLLDAVTRDVRLPLSGIDLMTDTERRRVLVEWNDTDRESTALPVPALFERQVARTPDAVAVEFEDESVGYADLNARANRLAHRLIASGAAPERVVALAVPRSVRMVVALLAVLKSGAAYLPVDPEYPAERIRYMLADADPVCVLDAEEPDVSGMPDDDPRVPGLTPDSPAYVMYTSGTTGTPKGVVLPHRALANLMAATDQELAVPAAGVRTAQFTSLSFDVSAQEILFALLSGRTLVVPDADTRRDMTAFAVWLDDRAVTELFAPNLVIDAVCEAADQAGRTLPALRRVIQAGEALRLDGRVRGFCRAGGRRLYNHYGPTETHVATSCPLPEDVADWPSRAPIGVPVPNLRAYVLDDGLRPVPPGVVGELYLVGAGLARGYWRRPALTAGRFVANPFGSGERMYRTGDAVRWRDGQLEYLGRTDDQVKIRGFRVEPAEVEAVLAAQDGVSRAVVTAWNDRHDEPSLVAYVVPDAARPTTDAALRAALGDRLPNYLVPAAIVLLDTLPLSANGKVDRGALPRPDFAARAGRHTGGPSNPQEELLCGLFAEVLGLPEVGVADGFFDLGGHSLLATRLVSRVRVVMGVELSVRAVFEAPTVAGLARLAGAAGGVVRPALTLAPRPERLPLSFAQQRLWFLHRLEGANPLYNIPIAVRLTGDLDPDALRAALSDVVGRHEALRTVFTELDGVPTQTVLDPPDVPLPVVDVGSADLPDVSDVVGYRFDLATDLPVHAVLYRLTDAWVLVLVVHHIAGDGWSMAPLLRDLATAYTARAGGRGPGWRPLPVQYADYAVWQRELLGDLDDPHSTIAAQVDHWRRALADLPEQVGPPTDRPRPRVAAHRGANMTFEIDAAVHARIVEVARAGGASVFMVLQAALAGLLTRLGAGTDIPIGSPVAGRLDDALVELVGFFVNTLVLRTDTSGDPTFAELLGRVRETALSAYVNQDVPFERLVDVVNPNRSLAHHPLFQIMLVLQNNAEARLDLPGLTVTRERVTTGHARFDLTFSLRERRGADGAPAGLSGRVEFSTDLFDRETVESLVGRWVRFLAGVTHDVRQPLHSVALLTEREAHRLLVEWNDTVVEPPPGTVPTLFERQTAGTPDAVAVVSASGPTTYAELNTRANRLARRLIEFGAGTEQCVAVAVPPSADLVVALLAVLKAGAVYLPVAPDYPPDRIRFMLADARPVCVVSTQDVLGALPELRGLAAVRVDEPLDGHAGHDVTDTDRVRPLRAGSAAYVIYTSGTTGRPKGVLVSHRGVPNLAAAMARRAGVTAGSRMLQFASASFDAALAETLIALLAGATLVLPDSRATGGELAAFVDRHAVTHATLPPAVLATLPVDGVPSLTTVVLVGESVPADLVSRWSVGRRLVNGYGPTETTVGATASGPLGQDGPVPIGRPLDNTRVFVLDDRLRPVPPGVVGELYVTGLGLARGYLGRPGLSAGRFVACPFGSGERMYRTGDLARWRRDGQLEFAGRSDDQVKIRGFRVEPGEVAAVLSTHESIARAVVTVREDQRGEPALVAYAVPAGAGVPAPVLREFLRERLPDYLVPAAVVVVDDVPLTVNGKVDLRALPRPDYTAQAGSGGGPRDPREELLCGLFAEVLGLPEVGVADGFFDLGGHSLLATRLVSRVRVVMGVELSVRAVFEAPTVAGLARRVRAAGAAVRPPVVPIARPERVPLSFAQQRTWFLQKFEGRSSTYNVSLALRIAGDLDVTALNSALRDVAGRHESLRTVFTEVDGEPAQTVLPVGSGGPVSLSDVDSEALRDAMAVCTRHSFDLASEPPLRASLLRVAAGEFVLVLVVHHIAADGWSMAPLLRDLSRAYAARVAGASPDWTPLPVQYADYAVWQRELLGDLDDPGSPVARQLAYWSRQLADLPEQVGLPGDRPRPAVASHRGAGIAVHIGPDLHDRILAAARSGGASVFMVLLAGLAGVLGRLGAGSDIPVGTPVAGRTDEALDDLVGFFVNTLVLRTDTGGDPSFAELLGRVRETALSAYANQDVPFERLVDVLNPHRSLAHHPLFQIMLVVHNNAEAGAELPGLRVTRERVAGSGEARFDLTVSVREQRTADGAPDGIRGWLEYTTDLYDRETVEAFVGRWVRLLDALTRDVDRRVGGVDLLSGAERHRMLIEWNDTARDVPPVPVPVLFEQQAARTPDAVAVEFEDHTTTYAELNARANRLARHLAALGAGPERLVGLAVPRSADMVVALLAVLKAGAAYLPIDPGHPAERIRLMLADAQPVCVLTVRHGLPGDIAPDGIVLDDPSTRDTVAALDGGDLTDADRVAPLRPDNAAYVIYTSGTSGLPKGVVVSHRGLPNLAAVAVDRCAVGQDDRVLQFASLSFDITVWEVWLALASGARLVLPDSGMAGDELAAFIDRNAITYATLPPAVLATLPDGALSSVDTILVGGESVSAPLVSRWSAGRRLLNGYGPTETTVGATMTGPLGDVDGQVPIGTPIANMRAYVLDDGLLPVPPGVAGELYLAGAGLARGYLGRRGLTADRFVACPFGVPGERMYRTGDLVCLRRDGAMEFVGRSDDQVKIRGFRVEPGEVEAVLSTHKTVAQAVVTVREDLPGDRGLVAYVVPSDAATHGEPAVLREFLRERLPEYLVPSAVVVLGALPLTTNRKVDLRALPAPDLGATAGRGGAARDPREELLCGLFAELLGVPRVGVHDGFFDLGGHSLLATRLVSRVRAVLGVELSVRAVFESPTVAGLARRVRAATGAARPPLVPAARPERIPVSFAQRRLWFLHRLDGPNSVYNMPVVLRLTGDLDPAALGAALADVLARHESLRTTITEFDGVACQTILPAGTTAALPVADTTGEDLPGLVAEVVGHRFDLAGEIPVRAALFRLTDAWVLTLVVHHIATDGWSMGPLLRDLSHAYTARVAGNAPVWPVLPVQYADYALWQRELLGDPDDPDSPVAGQVAYWTEALAGLPAQATLPGDRPRPAVASHRGAAVHADLDAGLHARVAATALAGGASVFMVLQATLAALLTRLGAGTDVPIGSPVAGRMDEEVADVVGFFVNTLVLRTDTGGDPTFAELLARVRDTALSAYEHQDVPFERLVEVLNPHRSLAHHPLFQVMLVLQNNAGAGFELPGVTVSRQDRDTGANSRFDLTFSLRERRAGDGQPAGLSCWVEYSTDLYDRETIESLLRRWELLLEAVTADPGRRLGDVDLLTADERRTILTEWHATPVDPPADTLPALFERQVARTPDAVAVTCDGRYLTYAELDVRANRLARLLVERGAGPERVVGLLLPRSPELVVAILAVVKTGAAYLPIDPDYPAGRIELMTADTRPVAVVDRATVDESAGCPSAAVSRSLTVDNAAYIMYTSGTTGVPKGVVVSHAGVVGLARADCFAGGAHERVLSHSPYVFDAATYELWVPLLSGGGVVVATGDVDADAVRAAVRQGVTAMWVTSGLFEVLAETAPACFLGLREVWTGGGVVSPAAVDRVRAACRDLSVVDGYGPTETTTFATWHRVTAEPPHDRVPIGRPMPGKRVFVLDSGLRLVPPGVVGELYVAGVGVARGYLGRPGLSAERFVACPFGAAERMYRTGDVVRWRRDGELEFVGRSDDQVKVRGFRVEPGEVETVLAAHGSVAGVVVVAREITPGERALVAYVVRADDSPALGERLREFLRERVPDYLVPSAFLVLDALPLTRSGKVDRDALPDPDFAAVAGTGGGPRTARERLLCGLFAEVLRLPEVGVGDRFFDLGGDSISALRLVARVREAGLVVSVRDVFGSPSPGALALVATESTTVADEDDVAFGPAEPTPVMRWLFGGHGPSVAGFHQSMMVGTPTGLTEADLVAGVQALLDEHDVLRMRVDHTGRPEIQPPGAVRATDRVRVVNGTDDGTDDGTTENITGEARAAVARLDAEAGVMVQAVWFAERGRVLLVAHHLVVDGVSWRVLVPDLLAAWQAAATGRTWRRGHRGTSWRRWSRLLHEQATSPARVAELDLWVGMADPAGLPTPRPLDPALDTVSSARSLTTTVSSAVTAAVLSEVPARFHGGVNDVLLTAFALAVGRWRHRQGAGGTAVLVELESHGREGDALGADVSATVGWFTSMYPVRLDPGAASPEQLAEGGPELGDAVKRVKEQLRAVPDNGLGYGLLRYLNPETAPVLAALPAPLIGFNYLGRFASDTGDAPGAGESALFTVPAAGDPSVPLRHVLDLNAVTHDRPHGPELTAHWSWPGALFTREQIADLADTWSAVLEGLVTHARVPLAGGLTPSDLLVQLDQSLIDRIEAAWKDQ</sequence>
<dbReference type="Pfam" id="PF00668">
    <property type="entry name" value="Condensation"/>
    <property type="match status" value="5"/>
</dbReference>
<dbReference type="InterPro" id="IPR001242">
    <property type="entry name" value="Condensation_dom"/>
</dbReference>
<evidence type="ECO:0000313" key="8">
    <source>
        <dbReference type="Proteomes" id="UP000294927"/>
    </source>
</evidence>
<dbReference type="CDD" id="cd17652">
    <property type="entry name" value="A_NRPS_CmdD_like"/>
    <property type="match status" value="1"/>
</dbReference>
<dbReference type="FunFam" id="3.40.50.12780:FF:000012">
    <property type="entry name" value="Non-ribosomal peptide synthetase"/>
    <property type="match status" value="2"/>
</dbReference>
<evidence type="ECO:0000256" key="1">
    <source>
        <dbReference type="ARBA" id="ARBA00001957"/>
    </source>
</evidence>
<evidence type="ECO:0000256" key="5">
    <source>
        <dbReference type="ARBA" id="ARBA00023194"/>
    </source>
</evidence>
<dbReference type="FunFam" id="3.30.300.30:FF:000010">
    <property type="entry name" value="Enterobactin synthetase component F"/>
    <property type="match status" value="5"/>
</dbReference>
<gene>
    <name evidence="7" type="ORF">CLV71_1401</name>
</gene>
<dbReference type="InterPro" id="IPR020845">
    <property type="entry name" value="AMP-binding_CS"/>
</dbReference>
<feature type="domain" description="Carrier" evidence="6">
    <location>
        <begin position="4527"/>
        <end position="4601"/>
    </location>
</feature>
<dbReference type="SUPFAM" id="SSF52777">
    <property type="entry name" value="CoA-dependent acyltransferases"/>
    <property type="match status" value="10"/>
</dbReference>
<dbReference type="Pfam" id="PF13193">
    <property type="entry name" value="AMP-binding_C"/>
    <property type="match status" value="5"/>
</dbReference>
<dbReference type="Gene3D" id="2.30.38.10">
    <property type="entry name" value="Luciferase, Domain 3"/>
    <property type="match status" value="3"/>
</dbReference>
<reference evidence="7 8" key="1">
    <citation type="submission" date="2019-03" db="EMBL/GenBank/DDBJ databases">
        <title>Genomic Encyclopedia of Archaeal and Bacterial Type Strains, Phase II (KMG-II): from individual species to whole genera.</title>
        <authorList>
            <person name="Goeker M."/>
        </authorList>
    </citation>
    <scope>NUCLEOTIDE SEQUENCE [LARGE SCALE GENOMIC DNA]</scope>
    <source>
        <strain evidence="7 8">DSM 45499</strain>
    </source>
</reference>
<accession>A0A4R7UNE2</accession>
<protein>
    <submittedName>
        <fullName evidence="7">Non-ribosomal peptide synthase protein (TIGR01720 family)/amino acid adenylation domain-containing protein</fullName>
    </submittedName>
</protein>
<dbReference type="Gene3D" id="1.10.1200.10">
    <property type="entry name" value="ACP-like"/>
    <property type="match status" value="5"/>
</dbReference>
<dbReference type="GO" id="GO:0072330">
    <property type="term" value="P:monocarboxylic acid biosynthetic process"/>
    <property type="evidence" value="ECO:0007669"/>
    <property type="project" value="UniProtKB-ARBA"/>
</dbReference>
<dbReference type="GO" id="GO:0044550">
    <property type="term" value="P:secondary metabolite biosynthetic process"/>
    <property type="evidence" value="ECO:0007669"/>
    <property type="project" value="UniProtKB-ARBA"/>
</dbReference>
<dbReference type="GO" id="GO:0017000">
    <property type="term" value="P:antibiotic biosynthetic process"/>
    <property type="evidence" value="ECO:0007669"/>
    <property type="project" value="UniProtKB-KW"/>
</dbReference>
<comment type="cofactor">
    <cofactor evidence="1">
        <name>pantetheine 4'-phosphate</name>
        <dbReference type="ChEBI" id="CHEBI:47942"/>
    </cofactor>
</comment>
<dbReference type="InterPro" id="IPR010071">
    <property type="entry name" value="AA_adenyl_dom"/>
</dbReference>
<dbReference type="InterPro" id="IPR009081">
    <property type="entry name" value="PP-bd_ACP"/>
</dbReference>
<dbReference type="FunFam" id="2.30.38.10:FF:000001">
    <property type="entry name" value="Non-ribosomal peptide synthetase PvdI"/>
    <property type="match status" value="5"/>
</dbReference>
<proteinExistence type="predicted"/>
<dbReference type="CDD" id="cd05930">
    <property type="entry name" value="A_NRPS"/>
    <property type="match status" value="1"/>
</dbReference>
<dbReference type="SMART" id="SM00823">
    <property type="entry name" value="PKS_PP"/>
    <property type="match status" value="5"/>
</dbReference>
<dbReference type="Gene3D" id="3.30.559.10">
    <property type="entry name" value="Chloramphenicol acetyltransferase-like domain"/>
    <property type="match status" value="5"/>
</dbReference>
<dbReference type="Gene3D" id="3.30.559.30">
    <property type="entry name" value="Nonribosomal peptide synthetase, condensation domain"/>
    <property type="match status" value="5"/>
</dbReference>
<dbReference type="Gene3D" id="3.40.50.12780">
    <property type="entry name" value="N-terminal domain of ligase-like"/>
    <property type="match status" value="2"/>
</dbReference>
<dbReference type="Pfam" id="PF00501">
    <property type="entry name" value="AMP-binding"/>
    <property type="match status" value="5"/>
</dbReference>
<dbReference type="PANTHER" id="PTHR45527:SF1">
    <property type="entry name" value="FATTY ACID SYNTHASE"/>
    <property type="match status" value="1"/>
</dbReference>
<dbReference type="FunFam" id="1.10.1200.10:FF:000016">
    <property type="entry name" value="Non-ribosomal peptide synthase"/>
    <property type="match status" value="4"/>
</dbReference>
<dbReference type="OrthoDB" id="2472181at2"/>
<dbReference type="FunFam" id="3.30.559.30:FF:000001">
    <property type="entry name" value="Non-ribosomal peptide synthetase"/>
    <property type="match status" value="3"/>
</dbReference>
<dbReference type="InterPro" id="IPR042099">
    <property type="entry name" value="ANL_N_sf"/>
</dbReference>
<dbReference type="PANTHER" id="PTHR45527">
    <property type="entry name" value="NONRIBOSOMAL PEPTIDE SYNTHETASE"/>
    <property type="match status" value="1"/>
</dbReference>
<dbReference type="RefSeq" id="WP_133909530.1">
    <property type="nucleotide sequence ID" value="NZ_SOCP01000040.1"/>
</dbReference>
<dbReference type="GO" id="GO:0003824">
    <property type="term" value="F:catalytic activity"/>
    <property type="evidence" value="ECO:0007669"/>
    <property type="project" value="InterPro"/>
</dbReference>
<evidence type="ECO:0000256" key="2">
    <source>
        <dbReference type="ARBA" id="ARBA00022450"/>
    </source>
</evidence>
<dbReference type="NCBIfam" id="TIGR01733">
    <property type="entry name" value="AA-adenyl-dom"/>
    <property type="match status" value="4"/>
</dbReference>
<dbReference type="SUPFAM" id="SSF56801">
    <property type="entry name" value="Acetyl-CoA synthetase-like"/>
    <property type="match status" value="5"/>
</dbReference>
<dbReference type="Proteomes" id="UP000294927">
    <property type="component" value="Unassembled WGS sequence"/>
</dbReference>
<keyword evidence="3" id="KW-0597">Phosphoprotein</keyword>
<dbReference type="FunFam" id="3.40.50.980:FF:000001">
    <property type="entry name" value="Non-ribosomal peptide synthetase"/>
    <property type="match status" value="2"/>
</dbReference>
<dbReference type="CDD" id="cd17651">
    <property type="entry name" value="A_NRPS_VisG_like"/>
    <property type="match status" value="1"/>
</dbReference>
<keyword evidence="8" id="KW-1185">Reference proteome</keyword>
<evidence type="ECO:0000313" key="7">
    <source>
        <dbReference type="EMBL" id="TDV34268.1"/>
    </source>
</evidence>
<dbReference type="CDD" id="cd19540">
    <property type="entry name" value="LCL_NRPS-like"/>
    <property type="match status" value="4"/>
</dbReference>
<dbReference type="InterPro" id="IPR023213">
    <property type="entry name" value="CAT-like_dom_sf"/>
</dbReference>
<feature type="domain" description="Carrier" evidence="6">
    <location>
        <begin position="344"/>
        <end position="419"/>
    </location>
</feature>
<dbReference type="InterPro" id="IPR006162">
    <property type="entry name" value="Ppantetheine_attach_site"/>
</dbReference>
<organism evidence="7 8">
    <name type="scientific">Actinophytocola oryzae</name>
    <dbReference type="NCBI Taxonomy" id="502181"/>
    <lineage>
        <taxon>Bacteria</taxon>
        <taxon>Bacillati</taxon>
        <taxon>Actinomycetota</taxon>
        <taxon>Actinomycetes</taxon>
        <taxon>Pseudonocardiales</taxon>
        <taxon>Pseudonocardiaceae</taxon>
    </lineage>
</organism>
<dbReference type="GO" id="GO:0005829">
    <property type="term" value="C:cytosol"/>
    <property type="evidence" value="ECO:0007669"/>
    <property type="project" value="TreeGrafter"/>
</dbReference>
<feature type="domain" description="Carrier" evidence="6">
    <location>
        <begin position="3491"/>
        <end position="3566"/>
    </location>
</feature>
<dbReference type="PROSITE" id="PS00012">
    <property type="entry name" value="PHOSPHOPANTETHEINE"/>
    <property type="match status" value="5"/>
</dbReference>
<dbReference type="InterPro" id="IPR010060">
    <property type="entry name" value="NRPS_synth"/>
</dbReference>
<feature type="non-terminal residue" evidence="7">
    <location>
        <position position="1"/>
    </location>
</feature>
<dbReference type="CDD" id="cd12117">
    <property type="entry name" value="A_NRPS_Srf_like"/>
    <property type="match status" value="1"/>
</dbReference>